<evidence type="ECO:0000256" key="7">
    <source>
        <dbReference type="PROSITE-ProRule" id="PRU01360"/>
    </source>
</evidence>
<evidence type="ECO:0000256" key="5">
    <source>
        <dbReference type="ARBA" id="ARBA00023136"/>
    </source>
</evidence>
<dbReference type="FunFam" id="2.170.130.10:FF:000008">
    <property type="entry name" value="SusC/RagA family TonB-linked outer membrane protein"/>
    <property type="match status" value="1"/>
</dbReference>
<evidence type="ECO:0000313" key="9">
    <source>
        <dbReference type="EMBL" id="SMC65542.1"/>
    </source>
</evidence>
<dbReference type="InterPro" id="IPR037066">
    <property type="entry name" value="Plug_dom_sf"/>
</dbReference>
<reference evidence="10" key="1">
    <citation type="submission" date="2017-04" db="EMBL/GenBank/DDBJ databases">
        <authorList>
            <person name="Varghese N."/>
            <person name="Submissions S."/>
        </authorList>
    </citation>
    <scope>NUCLEOTIDE SEQUENCE [LARGE SCALE GENOMIC DNA]</scope>
    <source>
        <strain evidence="10">DSM 12126</strain>
    </source>
</reference>
<keyword evidence="4 7" id="KW-0812">Transmembrane</keyword>
<feature type="domain" description="TonB-dependent receptor plug" evidence="8">
    <location>
        <begin position="130"/>
        <end position="238"/>
    </location>
</feature>
<gene>
    <name evidence="9" type="ORF">SAMN04488524_1743</name>
</gene>
<keyword evidence="10" id="KW-1185">Reference proteome</keyword>
<protein>
    <submittedName>
        <fullName evidence="9">TonB-linked outer membrane protein, SusC/RagA family</fullName>
    </submittedName>
</protein>
<keyword evidence="5 7" id="KW-0472">Membrane</keyword>
<evidence type="ECO:0000256" key="1">
    <source>
        <dbReference type="ARBA" id="ARBA00004571"/>
    </source>
</evidence>
<dbReference type="InterPro" id="IPR036942">
    <property type="entry name" value="Beta-barrel_TonB_sf"/>
</dbReference>
<dbReference type="Proteomes" id="UP000192756">
    <property type="component" value="Unassembled WGS sequence"/>
</dbReference>
<dbReference type="Gene3D" id="2.60.40.1120">
    <property type="entry name" value="Carboxypeptidase-like, regulatory domain"/>
    <property type="match status" value="1"/>
</dbReference>
<dbReference type="EMBL" id="FWXT01000001">
    <property type="protein sequence ID" value="SMC65542.1"/>
    <property type="molecule type" value="Genomic_DNA"/>
</dbReference>
<dbReference type="InterPro" id="IPR023997">
    <property type="entry name" value="TonB-dep_OMP_SusC/RagA_CS"/>
</dbReference>
<evidence type="ECO:0000259" key="8">
    <source>
        <dbReference type="Pfam" id="PF07715"/>
    </source>
</evidence>
<dbReference type="InterPro" id="IPR023996">
    <property type="entry name" value="TonB-dep_OMP_SusC/RagA"/>
</dbReference>
<accession>A0A1W2AYJ4</accession>
<dbReference type="Gene3D" id="2.40.170.20">
    <property type="entry name" value="TonB-dependent receptor, beta-barrel domain"/>
    <property type="match status" value="1"/>
</dbReference>
<dbReference type="RefSeq" id="WP_235012496.1">
    <property type="nucleotide sequence ID" value="NZ_FWXT01000001.1"/>
</dbReference>
<name>A0A1W2AYJ4_9SPHI</name>
<dbReference type="NCBIfam" id="TIGR04057">
    <property type="entry name" value="SusC_RagA_signa"/>
    <property type="match status" value="1"/>
</dbReference>
<dbReference type="InterPro" id="IPR039426">
    <property type="entry name" value="TonB-dep_rcpt-like"/>
</dbReference>
<evidence type="ECO:0000256" key="2">
    <source>
        <dbReference type="ARBA" id="ARBA00022448"/>
    </source>
</evidence>
<dbReference type="PROSITE" id="PS52016">
    <property type="entry name" value="TONB_DEPENDENT_REC_3"/>
    <property type="match status" value="1"/>
</dbReference>
<dbReference type="Pfam" id="PF13715">
    <property type="entry name" value="CarbopepD_reg_2"/>
    <property type="match status" value="1"/>
</dbReference>
<dbReference type="GO" id="GO:0009279">
    <property type="term" value="C:cell outer membrane"/>
    <property type="evidence" value="ECO:0007669"/>
    <property type="project" value="UniProtKB-SubCell"/>
</dbReference>
<comment type="similarity">
    <text evidence="7">Belongs to the TonB-dependent receptor family.</text>
</comment>
<dbReference type="SUPFAM" id="SSF56935">
    <property type="entry name" value="Porins"/>
    <property type="match status" value="1"/>
</dbReference>
<evidence type="ECO:0000256" key="4">
    <source>
        <dbReference type="ARBA" id="ARBA00022692"/>
    </source>
</evidence>
<dbReference type="STRING" id="151894.SAMN04488524_1743"/>
<evidence type="ECO:0000313" key="10">
    <source>
        <dbReference type="Proteomes" id="UP000192756"/>
    </source>
</evidence>
<dbReference type="InterPro" id="IPR008969">
    <property type="entry name" value="CarboxyPept-like_regulatory"/>
</dbReference>
<sequence length="1065" mass="116317">MLKIYFTTKSPWQIPKWGLLMVVLLAALVPGQVIAQELKTIQGTVTEASNGQPLPGVSVKVRSTQKAVSTDNKGQYSIQAKSIDVLVFSFVGTKSQEIAVGSKSTINVRLEDDAKSLEETVIIGYGSVQKKDLTGSVGKVNIEDMSKAPVSSFAEALAGRVSGVQVTANDGQPGGGINIFIRGVGSLTQSSSPLYVIDGFPIEDLDPATLNPEEIESMSILKDASSTAVYGSRGANGVILIQTKRGKAGKPVVSLNSSLGFSATPKPMEVMSPYEFVKYQAELNPTNANVTAFFAYDAALGRPRTLDDYRNMEGVNFQDYMLRTGAVQIHNLAVRGGNDQTQYSISGSYYDQKGVMINTGLNRYTGSIKLDQSLGSKIKVGISGTYNVIDQNGQGISSSGISASNPTTFLLPRAWMYRPISADPGDDLLNETADDEAVTTSDIRINPVIDLENQHQVFKTNVLRADGYFSFNITKELNFKSTAGISHDRRLTEQFYNSKTSQGRIHSSNSTNLVNGFIRNNFLNSFSNENTLNYKKTFNKAHTITALALFSVNSFKSSTNAYGGRQLPNESLGIDGLDEGIIFNQDIGSSENTMVSYGGRLDYNYKSKYIITAAFRADGSSKFLNPWGYFPAAAFAWNMQNESFFAKALPFVSTSKLRASFGSNGNNRIGDFANYAKLTQTLDGYSFKNGIPTGAVYVSSVANPDLQWETTTQIDLGYEVGFLKDKIALEVGLYRKTVSDLLLNAALPPTTGFSTAVKNIGKLRNEGLEFTLNTTNVSTKTFSWNSSLNISFNRNKIMELTRGQQSLPTVAAYVSQFGKPLYLAEIGRPAGMMIGYIWEGNYQYADFDQPSPGVYVLKPDVPTNGAVRNTIQPGDIKYRDLNGDGVMTDADVTFIGRGQPIHIGGFNNNFTYKGFGLNVFFQWSYGNDIYNANRLLLEGNSNGYALINQFASYANRWSPDNQTNANYRTRGQGPIGFHSSRVVEDGSFLRLKTVALNYSIPVKYISKFYLSGLSINVAAQNLATWTKYSGMDPEVSTRNPILTPGYDYSSYPKSPAVVFGLKATF</sequence>
<comment type="subcellular location">
    <subcellularLocation>
        <location evidence="1 7">Cell outer membrane</location>
        <topology evidence="1 7">Multi-pass membrane protein</topology>
    </subcellularLocation>
</comment>
<dbReference type="NCBIfam" id="TIGR04056">
    <property type="entry name" value="OMP_RagA_SusC"/>
    <property type="match status" value="1"/>
</dbReference>
<dbReference type="Pfam" id="PF07715">
    <property type="entry name" value="Plug"/>
    <property type="match status" value="1"/>
</dbReference>
<organism evidence="9 10">
    <name type="scientific">Pedobacter africanus</name>
    <dbReference type="NCBI Taxonomy" id="151894"/>
    <lineage>
        <taxon>Bacteria</taxon>
        <taxon>Pseudomonadati</taxon>
        <taxon>Bacteroidota</taxon>
        <taxon>Sphingobacteriia</taxon>
        <taxon>Sphingobacteriales</taxon>
        <taxon>Sphingobacteriaceae</taxon>
        <taxon>Pedobacter</taxon>
    </lineage>
</organism>
<evidence type="ECO:0000256" key="3">
    <source>
        <dbReference type="ARBA" id="ARBA00022452"/>
    </source>
</evidence>
<dbReference type="AlphaFoldDB" id="A0A1W2AYJ4"/>
<keyword evidence="2 7" id="KW-0813">Transport</keyword>
<dbReference type="InterPro" id="IPR012910">
    <property type="entry name" value="Plug_dom"/>
</dbReference>
<keyword evidence="6 7" id="KW-0998">Cell outer membrane</keyword>
<dbReference type="Gene3D" id="2.170.130.10">
    <property type="entry name" value="TonB-dependent receptor, plug domain"/>
    <property type="match status" value="1"/>
</dbReference>
<dbReference type="SUPFAM" id="SSF49464">
    <property type="entry name" value="Carboxypeptidase regulatory domain-like"/>
    <property type="match status" value="1"/>
</dbReference>
<proteinExistence type="inferred from homology"/>
<evidence type="ECO:0000256" key="6">
    <source>
        <dbReference type="ARBA" id="ARBA00023237"/>
    </source>
</evidence>
<keyword evidence="3 7" id="KW-1134">Transmembrane beta strand</keyword>